<gene>
    <name evidence="2" type="ORF">CCALI_02568</name>
</gene>
<dbReference type="HOGENOM" id="CLU_1101369_0_0_0"/>
<dbReference type="InParanoid" id="S0F021"/>
<organism evidence="2 3">
    <name type="scientific">Chthonomonas calidirosea (strain DSM 23976 / ICMP 18418 / T49)</name>
    <dbReference type="NCBI Taxonomy" id="1303518"/>
    <lineage>
        <taxon>Bacteria</taxon>
        <taxon>Bacillati</taxon>
        <taxon>Armatimonadota</taxon>
        <taxon>Chthonomonadia</taxon>
        <taxon>Chthonomonadales</taxon>
        <taxon>Chthonomonadaceae</taxon>
        <taxon>Chthonomonas</taxon>
    </lineage>
</organism>
<dbReference type="GO" id="GO:0004180">
    <property type="term" value="F:carboxypeptidase activity"/>
    <property type="evidence" value="ECO:0007669"/>
    <property type="project" value="UniProtKB-KW"/>
</dbReference>
<dbReference type="AlphaFoldDB" id="S0F021"/>
<keyword evidence="3" id="KW-1185">Reference proteome</keyword>
<accession>S0F021</accession>
<feature type="region of interest" description="Disordered" evidence="1">
    <location>
        <begin position="217"/>
        <end position="252"/>
    </location>
</feature>
<keyword evidence="2" id="KW-0121">Carboxypeptidase</keyword>
<keyword evidence="2" id="KW-0378">Hydrolase</keyword>
<dbReference type="EMBL" id="HF951689">
    <property type="protein sequence ID" value="CCW36362.1"/>
    <property type="molecule type" value="Genomic_DNA"/>
</dbReference>
<dbReference type="Gene3D" id="2.60.40.1120">
    <property type="entry name" value="Carboxypeptidase-like, regulatory domain"/>
    <property type="match status" value="1"/>
</dbReference>
<dbReference type="STRING" id="454171.CP488_01523"/>
<keyword evidence="2" id="KW-0645">Protease</keyword>
<feature type="compositionally biased region" description="Pro residues" evidence="1">
    <location>
        <begin position="242"/>
        <end position="252"/>
    </location>
</feature>
<dbReference type="GO" id="GO:0030246">
    <property type="term" value="F:carbohydrate binding"/>
    <property type="evidence" value="ECO:0007669"/>
    <property type="project" value="InterPro"/>
</dbReference>
<name>S0F021_CHTCT</name>
<dbReference type="SUPFAM" id="SSF49452">
    <property type="entry name" value="Starch-binding domain-like"/>
    <property type="match status" value="1"/>
</dbReference>
<dbReference type="Proteomes" id="UP000014227">
    <property type="component" value="Chromosome I"/>
</dbReference>
<dbReference type="RefSeq" id="WP_016483871.1">
    <property type="nucleotide sequence ID" value="NC_021487.1"/>
</dbReference>
<reference evidence="3" key="1">
    <citation type="submission" date="2013-03" db="EMBL/GenBank/DDBJ databases">
        <title>Genome sequence of Chthonomonas calidirosea, the first sequenced genome from the Armatimonadetes phylum (formally candidate division OP10).</title>
        <authorList>
            <person name="Lee K.C.Y."/>
            <person name="Morgan X.C."/>
            <person name="Dunfield P.F."/>
            <person name="Tamas I."/>
            <person name="Houghton K.M."/>
            <person name="Vyssotski M."/>
            <person name="Ryan J.L.J."/>
            <person name="Lagutin K."/>
            <person name="McDonald I.R."/>
            <person name="Stott M.B."/>
        </authorList>
    </citation>
    <scope>NUCLEOTIDE SEQUENCE [LARGE SCALE GENOMIC DNA]</scope>
    <source>
        <strain evidence="3">DSM 23976 / ICMP 18418 / T49</strain>
    </source>
</reference>
<dbReference type="KEGG" id="ccz:CCALI_02568"/>
<proteinExistence type="predicted"/>
<evidence type="ECO:0000256" key="1">
    <source>
        <dbReference type="SAM" id="MobiDB-lite"/>
    </source>
</evidence>
<protein>
    <submittedName>
        <fullName evidence="2">Carboxypeptidase regulatory-like domain</fullName>
    </submittedName>
</protein>
<dbReference type="InterPro" id="IPR013784">
    <property type="entry name" value="Carb-bd-like_fold"/>
</dbReference>
<dbReference type="PATRIC" id="fig|1303518.3.peg.2668"/>
<evidence type="ECO:0000313" key="2">
    <source>
        <dbReference type="EMBL" id="CCW36362.1"/>
    </source>
</evidence>
<sequence>MTPAGVQQNRIWKSSKVLLALIWSVIAFLLDGCGGGISSFTGGGIPPGRSAVLGQVIQAANPTAPVPDATVTITTSTPNGQFLSYRVYTDSNGQFAINGIPTGSVESPVTIQVQPNDTSLQSQHFSFLLANNRPTQVVIALLPANFNAANVAKIAITQVSNPSGNAPLYKAQVYDAQGNLLAIFPTLILDGGVATVNADGTFTVAGAAANITPQSITATVPSDTTPNPPTTTLPLSNGGKPTPDPNPTPPNL</sequence>
<evidence type="ECO:0000313" key="3">
    <source>
        <dbReference type="Proteomes" id="UP000014227"/>
    </source>
</evidence>